<evidence type="ECO:0000256" key="4">
    <source>
        <dbReference type="ARBA" id="ARBA00022833"/>
    </source>
</evidence>
<organism evidence="6">
    <name type="scientific">Amphimedon queenslandica</name>
    <name type="common">Sponge</name>
    <dbReference type="NCBI Taxonomy" id="400682"/>
    <lineage>
        <taxon>Eukaryota</taxon>
        <taxon>Metazoa</taxon>
        <taxon>Porifera</taxon>
        <taxon>Demospongiae</taxon>
        <taxon>Heteroscleromorpha</taxon>
        <taxon>Haplosclerida</taxon>
        <taxon>Niphatidae</taxon>
        <taxon>Amphimedon</taxon>
    </lineage>
</organism>
<evidence type="ECO:0000256" key="3">
    <source>
        <dbReference type="ARBA" id="ARBA00022771"/>
    </source>
</evidence>
<dbReference type="PANTHER" id="PTHR46481:SF10">
    <property type="entry name" value="ZINC FINGER BED DOMAIN-CONTAINING PROTEIN 39"/>
    <property type="match status" value="1"/>
</dbReference>
<proteinExistence type="predicted"/>
<sequence>LSFGAFVQDLDPRYCVPSRKLLSLKIFPDKYKAIETKLLAILDNASIINITLDIWSNRQMESYIGILVHFIYKWKLHCLMLS</sequence>
<evidence type="ECO:0000256" key="1">
    <source>
        <dbReference type="ARBA" id="ARBA00004123"/>
    </source>
</evidence>
<dbReference type="InterPro" id="IPR052035">
    <property type="entry name" value="ZnF_BED_domain_contain"/>
</dbReference>
<dbReference type="EnsemblMetazoa" id="Aqu2.1.36299_001">
    <property type="protein sequence ID" value="Aqu2.1.36299_001"/>
    <property type="gene ID" value="Aqu2.1.36299"/>
</dbReference>
<dbReference type="InParanoid" id="A0A1X7V948"/>
<dbReference type="AlphaFoldDB" id="A0A1X7V948"/>
<evidence type="ECO:0000256" key="5">
    <source>
        <dbReference type="ARBA" id="ARBA00023242"/>
    </source>
</evidence>
<comment type="subcellular location">
    <subcellularLocation>
        <location evidence="1">Nucleus</location>
    </subcellularLocation>
</comment>
<evidence type="ECO:0008006" key="7">
    <source>
        <dbReference type="Google" id="ProtNLM"/>
    </source>
</evidence>
<keyword evidence="4" id="KW-0862">Zinc</keyword>
<protein>
    <recommendedName>
        <fullName evidence="7">HAT C-terminal dimerisation domain-containing protein</fullName>
    </recommendedName>
</protein>
<reference evidence="6" key="1">
    <citation type="submission" date="2017-05" db="UniProtKB">
        <authorList>
            <consortium name="EnsemblMetazoa"/>
        </authorList>
    </citation>
    <scope>IDENTIFICATION</scope>
</reference>
<dbReference type="GO" id="GO:0008270">
    <property type="term" value="F:zinc ion binding"/>
    <property type="evidence" value="ECO:0007669"/>
    <property type="project" value="UniProtKB-KW"/>
</dbReference>
<keyword evidence="2" id="KW-0479">Metal-binding</keyword>
<name>A0A1X7V948_AMPQE</name>
<accession>A0A1X7V948</accession>
<dbReference type="PANTHER" id="PTHR46481">
    <property type="entry name" value="ZINC FINGER BED DOMAIN-CONTAINING PROTEIN 4"/>
    <property type="match status" value="1"/>
</dbReference>
<evidence type="ECO:0000256" key="2">
    <source>
        <dbReference type="ARBA" id="ARBA00022723"/>
    </source>
</evidence>
<keyword evidence="3" id="KW-0863">Zinc-finger</keyword>
<evidence type="ECO:0000313" key="6">
    <source>
        <dbReference type="EnsemblMetazoa" id="Aqu2.1.36299_001"/>
    </source>
</evidence>
<keyword evidence="5" id="KW-0539">Nucleus</keyword>
<dbReference type="GO" id="GO:0005634">
    <property type="term" value="C:nucleus"/>
    <property type="evidence" value="ECO:0007669"/>
    <property type="project" value="UniProtKB-SubCell"/>
</dbReference>